<dbReference type="InterPro" id="IPR051311">
    <property type="entry name" value="DedA_domain"/>
</dbReference>
<protein>
    <submittedName>
        <fullName evidence="9">Membrane protein DedA with SNARE-associated domain</fullName>
    </submittedName>
</protein>
<reference evidence="9 10" key="1">
    <citation type="submission" date="2020-07" db="EMBL/GenBank/DDBJ databases">
        <title>Sequencing the genomes of 1000 actinobacteria strains.</title>
        <authorList>
            <person name="Klenk H.-P."/>
        </authorList>
    </citation>
    <scope>NUCLEOTIDE SEQUENCE [LARGE SCALE GENOMIC DNA]</scope>
    <source>
        <strain evidence="9 10">DSM 23141</strain>
    </source>
</reference>
<evidence type="ECO:0000256" key="6">
    <source>
        <dbReference type="ARBA" id="ARBA00023136"/>
    </source>
</evidence>
<dbReference type="RefSeq" id="WP_179566599.1">
    <property type="nucleotide sequence ID" value="NZ_JACBZY010000001.1"/>
</dbReference>
<feature type="transmembrane region" description="Helical" evidence="7">
    <location>
        <begin position="54"/>
        <end position="77"/>
    </location>
</feature>
<evidence type="ECO:0000256" key="1">
    <source>
        <dbReference type="ARBA" id="ARBA00004651"/>
    </source>
</evidence>
<keyword evidence="4 7" id="KW-0812">Transmembrane</keyword>
<comment type="caution">
    <text evidence="9">The sequence shown here is derived from an EMBL/GenBank/DDBJ whole genome shotgun (WGS) entry which is preliminary data.</text>
</comment>
<evidence type="ECO:0000313" key="9">
    <source>
        <dbReference type="EMBL" id="NYG98798.1"/>
    </source>
</evidence>
<dbReference type="PANTHER" id="PTHR42709">
    <property type="entry name" value="ALKALINE PHOSPHATASE LIKE PROTEIN"/>
    <property type="match status" value="1"/>
</dbReference>
<feature type="transmembrane region" description="Helical" evidence="7">
    <location>
        <begin position="16"/>
        <end position="34"/>
    </location>
</feature>
<keyword evidence="3" id="KW-1003">Cell membrane</keyword>
<comment type="subcellular location">
    <subcellularLocation>
        <location evidence="1">Cell membrane</location>
        <topology evidence="1">Multi-pass membrane protein</topology>
    </subcellularLocation>
</comment>
<dbReference type="GO" id="GO:0005886">
    <property type="term" value="C:plasma membrane"/>
    <property type="evidence" value="ECO:0007669"/>
    <property type="project" value="UniProtKB-SubCell"/>
</dbReference>
<dbReference type="InterPro" id="IPR032816">
    <property type="entry name" value="VTT_dom"/>
</dbReference>
<sequence length="204" mass="21400">MDVVNELISQAATSPWLLPIVFALTIVDGFFPPMPSETVLVAGIAVAASASDPLSVVLLCLVAALGAAIGDNIAYSIGHGVGSTRFRWMRTPRSAATIGRARHALDRRPAPLLLAGRFIPVGRVVINMTAGALRFPRRRFIPLCLVSALSWAVFSAVIGIFAGRWRSGSPLLSALLGTLLALGIGLLIERIHSLRGRSSGATAG</sequence>
<dbReference type="PANTHER" id="PTHR42709:SF6">
    <property type="entry name" value="UNDECAPRENYL PHOSPHATE TRANSPORTER A"/>
    <property type="match status" value="1"/>
</dbReference>
<evidence type="ECO:0000256" key="7">
    <source>
        <dbReference type="SAM" id="Phobius"/>
    </source>
</evidence>
<comment type="similarity">
    <text evidence="2">Belongs to the DedA family.</text>
</comment>
<name>A0A852YI78_9MICO</name>
<evidence type="ECO:0000256" key="5">
    <source>
        <dbReference type="ARBA" id="ARBA00022989"/>
    </source>
</evidence>
<proteinExistence type="inferred from homology"/>
<dbReference type="Proteomes" id="UP000553888">
    <property type="component" value="Unassembled WGS sequence"/>
</dbReference>
<keyword evidence="5 7" id="KW-1133">Transmembrane helix</keyword>
<organism evidence="9 10">
    <name type="scientific">Schumannella luteola</name>
    <dbReference type="NCBI Taxonomy" id="472059"/>
    <lineage>
        <taxon>Bacteria</taxon>
        <taxon>Bacillati</taxon>
        <taxon>Actinomycetota</taxon>
        <taxon>Actinomycetes</taxon>
        <taxon>Micrococcales</taxon>
        <taxon>Microbacteriaceae</taxon>
        <taxon>Schumannella</taxon>
    </lineage>
</organism>
<gene>
    <name evidence="9" type="ORF">BJ979_001424</name>
</gene>
<dbReference type="EMBL" id="JACBZY010000001">
    <property type="protein sequence ID" value="NYG98798.1"/>
    <property type="molecule type" value="Genomic_DNA"/>
</dbReference>
<dbReference type="AlphaFoldDB" id="A0A852YI78"/>
<keyword evidence="6 7" id="KW-0472">Membrane</keyword>
<feature type="transmembrane region" description="Helical" evidence="7">
    <location>
        <begin position="140"/>
        <end position="162"/>
    </location>
</feature>
<accession>A0A852YI78</accession>
<dbReference type="Pfam" id="PF09335">
    <property type="entry name" value="VTT_dom"/>
    <property type="match status" value="1"/>
</dbReference>
<evidence type="ECO:0000256" key="2">
    <source>
        <dbReference type="ARBA" id="ARBA00010792"/>
    </source>
</evidence>
<feature type="transmembrane region" description="Helical" evidence="7">
    <location>
        <begin position="168"/>
        <end position="188"/>
    </location>
</feature>
<feature type="domain" description="VTT" evidence="8">
    <location>
        <begin position="35"/>
        <end position="160"/>
    </location>
</feature>
<evidence type="ECO:0000256" key="4">
    <source>
        <dbReference type="ARBA" id="ARBA00022692"/>
    </source>
</evidence>
<evidence type="ECO:0000313" key="10">
    <source>
        <dbReference type="Proteomes" id="UP000553888"/>
    </source>
</evidence>
<evidence type="ECO:0000256" key="3">
    <source>
        <dbReference type="ARBA" id="ARBA00022475"/>
    </source>
</evidence>
<evidence type="ECO:0000259" key="8">
    <source>
        <dbReference type="Pfam" id="PF09335"/>
    </source>
</evidence>
<keyword evidence="10" id="KW-1185">Reference proteome</keyword>